<dbReference type="AlphaFoldDB" id="A0A1Y1CLZ3"/>
<dbReference type="InterPro" id="IPR036942">
    <property type="entry name" value="Beta-barrel_TonB_sf"/>
</dbReference>
<proteinExistence type="inferred from homology"/>
<dbReference type="InterPro" id="IPR000531">
    <property type="entry name" value="Beta-barrel_TonB"/>
</dbReference>
<organism evidence="13 14">
    <name type="scientific">Labilibaculum antarcticum</name>
    <dbReference type="NCBI Taxonomy" id="1717717"/>
    <lineage>
        <taxon>Bacteria</taxon>
        <taxon>Pseudomonadati</taxon>
        <taxon>Bacteroidota</taxon>
        <taxon>Bacteroidia</taxon>
        <taxon>Marinilabiliales</taxon>
        <taxon>Marinifilaceae</taxon>
        <taxon>Labilibaculum</taxon>
    </lineage>
</organism>
<feature type="domain" description="TonB-dependent receptor plug" evidence="12">
    <location>
        <begin position="120"/>
        <end position="235"/>
    </location>
</feature>
<dbReference type="KEGG" id="mbas:ALGA_3009"/>
<dbReference type="InterPro" id="IPR023996">
    <property type="entry name" value="TonB-dep_OMP_SusC/RagA"/>
</dbReference>
<keyword evidence="2 8" id="KW-0813">Transport</keyword>
<dbReference type="InterPro" id="IPR023997">
    <property type="entry name" value="TonB-dep_OMP_SusC/RagA_CS"/>
</dbReference>
<feature type="signal peptide" evidence="10">
    <location>
        <begin position="1"/>
        <end position="26"/>
    </location>
</feature>
<keyword evidence="10" id="KW-0732">Signal</keyword>
<evidence type="ECO:0000256" key="7">
    <source>
        <dbReference type="ARBA" id="ARBA00023237"/>
    </source>
</evidence>
<keyword evidence="4 8" id="KW-0812">Transmembrane</keyword>
<dbReference type="Gene3D" id="2.170.130.10">
    <property type="entry name" value="TonB-dependent receptor, plug domain"/>
    <property type="match status" value="1"/>
</dbReference>
<dbReference type="NCBIfam" id="TIGR04056">
    <property type="entry name" value="OMP_RagA_SusC"/>
    <property type="match status" value="1"/>
</dbReference>
<dbReference type="SUPFAM" id="SSF49464">
    <property type="entry name" value="Carboxypeptidase regulatory domain-like"/>
    <property type="match status" value="1"/>
</dbReference>
<evidence type="ECO:0000256" key="10">
    <source>
        <dbReference type="SAM" id="SignalP"/>
    </source>
</evidence>
<evidence type="ECO:0000313" key="13">
    <source>
        <dbReference type="EMBL" id="BAX81314.1"/>
    </source>
</evidence>
<dbReference type="NCBIfam" id="TIGR04057">
    <property type="entry name" value="SusC_RagA_signa"/>
    <property type="match status" value="1"/>
</dbReference>
<keyword evidence="3 8" id="KW-1134">Transmembrane beta strand</keyword>
<evidence type="ECO:0000259" key="11">
    <source>
        <dbReference type="Pfam" id="PF00593"/>
    </source>
</evidence>
<reference evidence="14" key="2">
    <citation type="journal article" date="2020" name="Antonie Van Leeuwenhoek">
        <title>Labilibaculum antarcticum sp. nov., a novel facultative anaerobic, psychrotorelant bacterium isolated from marine sediment of Antarctica.</title>
        <authorList>
            <person name="Watanabe M."/>
            <person name="Kojima H."/>
            <person name="Fukui M."/>
        </authorList>
    </citation>
    <scope>NUCLEOTIDE SEQUENCE [LARGE SCALE GENOMIC DNA]</scope>
    <source>
        <strain evidence="14">SPP2</strain>
    </source>
</reference>
<dbReference type="Pfam" id="PF00593">
    <property type="entry name" value="TonB_dep_Rec_b-barrel"/>
    <property type="match status" value="1"/>
</dbReference>
<keyword evidence="5 9" id="KW-0798">TonB box</keyword>
<evidence type="ECO:0000256" key="8">
    <source>
        <dbReference type="PROSITE-ProRule" id="PRU01360"/>
    </source>
</evidence>
<dbReference type="SUPFAM" id="SSF56935">
    <property type="entry name" value="Porins"/>
    <property type="match status" value="1"/>
</dbReference>
<dbReference type="InterPro" id="IPR008969">
    <property type="entry name" value="CarboxyPept-like_regulatory"/>
</dbReference>
<evidence type="ECO:0000256" key="1">
    <source>
        <dbReference type="ARBA" id="ARBA00004571"/>
    </source>
</evidence>
<dbReference type="Gene3D" id="2.60.40.1120">
    <property type="entry name" value="Carboxypeptidase-like, regulatory domain"/>
    <property type="match status" value="1"/>
</dbReference>
<dbReference type="Pfam" id="PF07715">
    <property type="entry name" value="Plug"/>
    <property type="match status" value="1"/>
</dbReference>
<evidence type="ECO:0000256" key="9">
    <source>
        <dbReference type="RuleBase" id="RU003357"/>
    </source>
</evidence>
<dbReference type="Gene3D" id="2.40.170.20">
    <property type="entry name" value="TonB-dependent receptor, beta-barrel domain"/>
    <property type="match status" value="1"/>
</dbReference>
<evidence type="ECO:0000256" key="3">
    <source>
        <dbReference type="ARBA" id="ARBA00022452"/>
    </source>
</evidence>
<dbReference type="InterPro" id="IPR037066">
    <property type="entry name" value="Plug_dom_sf"/>
</dbReference>
<evidence type="ECO:0000256" key="4">
    <source>
        <dbReference type="ARBA" id="ARBA00022692"/>
    </source>
</evidence>
<feature type="chain" id="PRO_5012801717" evidence="10">
    <location>
        <begin position="27"/>
        <end position="990"/>
    </location>
</feature>
<keyword evidence="6 8" id="KW-0472">Membrane</keyword>
<dbReference type="Pfam" id="PF13715">
    <property type="entry name" value="CarbopepD_reg_2"/>
    <property type="match status" value="1"/>
</dbReference>
<evidence type="ECO:0000256" key="2">
    <source>
        <dbReference type="ARBA" id="ARBA00022448"/>
    </source>
</evidence>
<feature type="domain" description="TonB-dependent receptor-like beta-barrel" evidence="11">
    <location>
        <begin position="399"/>
        <end position="953"/>
    </location>
</feature>
<evidence type="ECO:0000259" key="12">
    <source>
        <dbReference type="Pfam" id="PF07715"/>
    </source>
</evidence>
<gene>
    <name evidence="13" type="ORF">ALGA_3009</name>
</gene>
<dbReference type="InterPro" id="IPR012910">
    <property type="entry name" value="Plug_dom"/>
</dbReference>
<dbReference type="InterPro" id="IPR039426">
    <property type="entry name" value="TonB-dep_rcpt-like"/>
</dbReference>
<dbReference type="GO" id="GO:0009279">
    <property type="term" value="C:cell outer membrane"/>
    <property type="evidence" value="ECO:0007669"/>
    <property type="project" value="UniProtKB-SubCell"/>
</dbReference>
<evidence type="ECO:0000313" key="14">
    <source>
        <dbReference type="Proteomes" id="UP000218267"/>
    </source>
</evidence>
<evidence type="ECO:0000256" key="6">
    <source>
        <dbReference type="ARBA" id="ARBA00023136"/>
    </source>
</evidence>
<evidence type="ECO:0000256" key="5">
    <source>
        <dbReference type="ARBA" id="ARBA00023077"/>
    </source>
</evidence>
<dbReference type="PROSITE" id="PS52016">
    <property type="entry name" value="TONB_DEPENDENT_REC_3"/>
    <property type="match status" value="1"/>
</dbReference>
<reference evidence="13 14" key="1">
    <citation type="journal article" date="2018" name="Mar. Genomics">
        <title>Complete genome sequence of Marinifilaceae bacterium strain SPP2, isolated from the Antarctic marine sediment.</title>
        <authorList>
            <person name="Watanabe M."/>
            <person name="Kojima H."/>
            <person name="Fukui M."/>
        </authorList>
    </citation>
    <scope>NUCLEOTIDE SEQUENCE [LARGE SCALE GENOMIC DNA]</scope>
    <source>
        <strain evidence="13 14">SPP2</strain>
    </source>
</reference>
<comment type="similarity">
    <text evidence="8 9">Belongs to the TonB-dependent receptor family.</text>
</comment>
<name>A0A1Y1CLZ3_9BACT</name>
<dbReference type="EMBL" id="AP018042">
    <property type="protein sequence ID" value="BAX81314.1"/>
    <property type="molecule type" value="Genomic_DNA"/>
</dbReference>
<keyword evidence="7 8" id="KW-0998">Cell outer membrane</keyword>
<dbReference type="RefSeq" id="WP_197705587.1">
    <property type="nucleotide sequence ID" value="NZ_AP018042.1"/>
</dbReference>
<comment type="subcellular location">
    <subcellularLocation>
        <location evidence="1 8">Cell outer membrane</location>
        <topology evidence="1 8">Multi-pass membrane protein</topology>
    </subcellularLocation>
</comment>
<sequence length="990" mass="109828">MKLNISRLRKLLLMFVMAFSFTIIHAQEKVVTGLVTDANDGIGIPGVSVVVKGTTIGTSTDIDGSYTLSVDANATLIYSFVGYRPQEILVGSQSQINVILSIETENLSEVVIVGYGQVRKDDATGSVFTVKSDDFNQGTTSSPQDLIVGKIAGVQIVNDGGAPGSGSTIRIRGGSSMSASNDPLIVIDGMPLDNRGIDGMSNVLSSLNPNDIETFTVLKDASATAIYGSRASNGVILITTKKGKAGQKIQVTYDAKFSIGKIKETLDVLNADDYRTLVTARAVNNSSVNPDLLGAASTDWQDEIYRDATGHEHNVGISGSYKNVPFRVSAGYTDQKGILRTSEMQRTTGTLNVNPSFFDEYLKINIGVKYMQIENQFADKGAIGNALRMDPTQSVFNNTGIYGGYTTWLMSDGSRNVNATRNPVAQLQQKDDNSDVSRVIADFQADYKLHFLPDLKASMKLGYDYSDSDGDVNTDMDASWVRASSTGVKRDYTQEKKNELVDFYLTYDKDLPSLDSKINVMGGYEWQHFWSKSSAFEVDRNNDQIEDSKNETENYLVSFFGRANYTFKNKYILTGTVRQDGSSRFHEDNRWGVFPSAAFAWRMSEESFLKNIDVVSNAKVRLGYGITGQQELGQGDYPYMGTYRLSDSRTRYQFGDQFYTLLRPDGYDEGLQWEKTTTYNAGLDFGFFNNKVNGSIDIYKRKTKDLLNTIPVPAGTNFTDLLLTNVGDLENNGFEFAINAIAIDTKDLFWEVGFNLSYNKNEITRLTNYDDPNYRGVETGGISGVGVGNNIQINAVGHSLNTFYVYEQVYNSLGKPIEGLYVDRNKDGQITTADKYYAEDPAQDYNIGFSSSIKYKDFDFGFNGRVGLGGQIYNNVIVGGRYQEMTVNEYLTNMPTEINKSKFETAQQYSDYFLEDASFFRIDNITLGYNFTKILKPLLGFDINARAFATVQNAIVITDYSGLDPEVNGGIDNDVYPRPRTFLFGLNVKF</sequence>
<keyword evidence="14" id="KW-1185">Reference proteome</keyword>
<dbReference type="Proteomes" id="UP000218267">
    <property type="component" value="Chromosome"/>
</dbReference>
<accession>A0A1Y1CLZ3</accession>
<protein>
    <submittedName>
        <fullName evidence="13">SusC/RagA family TonB-linked outer membrane protein</fullName>
    </submittedName>
</protein>